<dbReference type="EMBL" id="BJXW01000005">
    <property type="protein sequence ID" value="GEN30131.1"/>
    <property type="molecule type" value="Genomic_DNA"/>
</dbReference>
<dbReference type="InterPro" id="IPR005079">
    <property type="entry name" value="Peptidase_C45_hydrolase"/>
</dbReference>
<dbReference type="Proteomes" id="UP000321491">
    <property type="component" value="Unassembled WGS sequence"/>
</dbReference>
<protein>
    <submittedName>
        <fullName evidence="2">Peptidase C45</fullName>
    </submittedName>
</protein>
<dbReference type="PANTHER" id="PTHR34180">
    <property type="entry name" value="PEPTIDASE C45"/>
    <property type="match status" value="1"/>
</dbReference>
<dbReference type="RefSeq" id="WP_146935130.1">
    <property type="nucleotide sequence ID" value="NZ_BJXW01000005.1"/>
</dbReference>
<evidence type="ECO:0000313" key="2">
    <source>
        <dbReference type="EMBL" id="GEN30131.1"/>
    </source>
</evidence>
<reference evidence="2 3" key="1">
    <citation type="submission" date="2019-07" db="EMBL/GenBank/DDBJ databases">
        <title>Whole genome shotgun sequence of Cerasibacillus quisquiliarum NBRC 102429.</title>
        <authorList>
            <person name="Hosoyama A."/>
            <person name="Uohara A."/>
            <person name="Ohji S."/>
            <person name="Ichikawa N."/>
        </authorList>
    </citation>
    <scope>NUCLEOTIDE SEQUENCE [LARGE SCALE GENOMIC DNA]</scope>
    <source>
        <strain evidence="2 3">NBRC 102429</strain>
    </source>
</reference>
<dbReference type="Gene3D" id="1.10.10.2120">
    <property type="match status" value="1"/>
</dbReference>
<dbReference type="PANTHER" id="PTHR34180:SF1">
    <property type="entry name" value="BETA-ALANYL-DOPAMINE_CARCININE HYDROLASE"/>
    <property type="match status" value="1"/>
</dbReference>
<feature type="domain" description="Peptidase C45 hydrolase" evidence="1">
    <location>
        <begin position="116"/>
        <end position="348"/>
    </location>
</feature>
<dbReference type="InterPro" id="IPR047801">
    <property type="entry name" value="Peptidase_C45"/>
</dbReference>
<dbReference type="OrthoDB" id="8109453at2"/>
<dbReference type="NCBIfam" id="NF040521">
    <property type="entry name" value="C45_proenzyme"/>
    <property type="match status" value="1"/>
</dbReference>
<accession>A0A511UW63</accession>
<proteinExistence type="predicted"/>
<evidence type="ECO:0000313" key="3">
    <source>
        <dbReference type="Proteomes" id="UP000321491"/>
    </source>
</evidence>
<gene>
    <name evidence="2" type="ORF">CQU01_03690</name>
</gene>
<dbReference type="Pfam" id="PF03417">
    <property type="entry name" value="AAT"/>
    <property type="match status" value="1"/>
</dbReference>
<name>A0A511UW63_9BACI</name>
<dbReference type="AlphaFoldDB" id="A0A511UW63"/>
<organism evidence="2 3">
    <name type="scientific">Cerasibacillus quisquiliarum</name>
    <dbReference type="NCBI Taxonomy" id="227865"/>
    <lineage>
        <taxon>Bacteria</taxon>
        <taxon>Bacillati</taxon>
        <taxon>Bacillota</taxon>
        <taxon>Bacilli</taxon>
        <taxon>Bacillales</taxon>
        <taxon>Bacillaceae</taxon>
        <taxon>Cerasibacillus</taxon>
    </lineage>
</organism>
<dbReference type="InterPro" id="IPR047794">
    <property type="entry name" value="C45_proenzyme-like"/>
</dbReference>
<comment type="caution">
    <text evidence="2">The sequence shown here is derived from an EMBL/GenBank/DDBJ whole genome shotgun (WGS) entry which is preliminary data.</text>
</comment>
<keyword evidence="3" id="KW-1185">Reference proteome</keyword>
<sequence length="364" mass="41614">MSCIKVLSLSGSAYEIGKQHGKWAKEEVAYSLDSYEKLFWYERNLSWEQAVELAKQHINTIEEVNTELLEEMAGVADGASVRFEDILTLNARSEIALTGNKFDGCTSVSVMPPLSDKAYLAQTWDWRPSQTRSLIALKINHKDTKINMITEGGIIGKIGCNHHGLGVCLNALRTDIKSHTLPVHLGLREVLNSTDIEEAKHKVKDGKIASSVNMLMAQHQFNAPQALNIELSPIHSDERETKSNYLYHTNHFCSHIMRQKIKENNVRVAKNSVIRKERMKELIMTSIQSKKTIDKQVIRKWLSDHDNEPFSICRHKDHHTSEYVDTITAFVVIMNLTDKTMKLLEGQPCNPIKEYHFTFEREEK</sequence>
<evidence type="ECO:0000259" key="1">
    <source>
        <dbReference type="Pfam" id="PF03417"/>
    </source>
</evidence>
<dbReference type="Gene3D" id="3.60.60.10">
    <property type="entry name" value="Penicillin V Acylase, Chain A"/>
    <property type="match status" value="1"/>
</dbReference>